<dbReference type="AlphaFoldDB" id="A0A7X0LKS8"/>
<evidence type="ECO:0000256" key="4">
    <source>
        <dbReference type="ARBA" id="ARBA00022448"/>
    </source>
</evidence>
<evidence type="ECO:0000313" key="16">
    <source>
        <dbReference type="Proteomes" id="UP000541810"/>
    </source>
</evidence>
<sequence length="356" mass="39133">MAETGQDKTEQATPRRKTEARNDGNLAKSQDLTAAVMLLAAIIGLQVFGLRVFSNMRHTVETLLTGAHTSNPARIDDLGAISAYSMRALIAMLAPLLLIVTAAGLVAVVGQVGFLVTGKPLVPDPKKLNPIKGIQQMFSARSAVRLVMSIGKFILIGAVAGYVIYRDMEKILHLAELSSVQAFIVSARMVFELAMILAALLIVLALLDYWYQKWQHNKDLMMTKEQVKQEMKDMDGDPMVKQRRARVARQLAMQRMAQAVPNADVIVTNPTHYAIALKYDKNENQAPKVIAKGADFMAMRIRQIAALNGIPLVERKPLARALYAGVEVGEEIPQEHYAAVAEILAYVYRLSGNKVA</sequence>
<evidence type="ECO:0000313" key="15">
    <source>
        <dbReference type="EMBL" id="MBB6430755.1"/>
    </source>
</evidence>
<keyword evidence="15" id="KW-0969">Cilium</keyword>
<feature type="transmembrane region" description="Helical" evidence="13">
    <location>
        <begin position="185"/>
        <end position="211"/>
    </location>
</feature>
<dbReference type="GO" id="GO:0009306">
    <property type="term" value="P:protein secretion"/>
    <property type="evidence" value="ECO:0007669"/>
    <property type="project" value="InterPro"/>
</dbReference>
<dbReference type="FunFam" id="3.40.1690.10:FF:000001">
    <property type="entry name" value="Flagellar biosynthetic protein FlhB"/>
    <property type="match status" value="1"/>
</dbReference>
<evidence type="ECO:0000256" key="10">
    <source>
        <dbReference type="ARBA" id="ARBA00023136"/>
    </source>
</evidence>
<evidence type="ECO:0000256" key="14">
    <source>
        <dbReference type="SAM" id="MobiDB-lite"/>
    </source>
</evidence>
<comment type="subcellular location">
    <subcellularLocation>
        <location evidence="1">Cell membrane</location>
        <topology evidence="1">Multi-pass membrane protein</topology>
    </subcellularLocation>
</comment>
<dbReference type="Gene3D" id="3.40.1690.10">
    <property type="entry name" value="secretion proteins EscU"/>
    <property type="match status" value="1"/>
</dbReference>
<dbReference type="Gene3D" id="6.10.250.2080">
    <property type="match status" value="1"/>
</dbReference>
<evidence type="ECO:0000256" key="12">
    <source>
        <dbReference type="ARBA" id="ARBA00025078"/>
    </source>
</evidence>
<evidence type="ECO:0000256" key="7">
    <source>
        <dbReference type="ARBA" id="ARBA00022795"/>
    </source>
</evidence>
<dbReference type="InterPro" id="IPR029025">
    <property type="entry name" value="T3SS_substrate_exporter_C"/>
</dbReference>
<dbReference type="InterPro" id="IPR006135">
    <property type="entry name" value="T3SS_substrate_exporter"/>
</dbReference>
<feature type="compositionally biased region" description="Basic and acidic residues" evidence="14">
    <location>
        <begin position="1"/>
        <end position="10"/>
    </location>
</feature>
<dbReference type="PANTHER" id="PTHR30531:SF12">
    <property type="entry name" value="FLAGELLAR BIOSYNTHETIC PROTEIN FLHB"/>
    <property type="match status" value="1"/>
</dbReference>
<feature type="region of interest" description="Disordered" evidence="14">
    <location>
        <begin position="1"/>
        <end position="25"/>
    </location>
</feature>
<proteinExistence type="inferred from homology"/>
<keyword evidence="11 13" id="KW-1006">Bacterial flagellum protein export</keyword>
<evidence type="ECO:0000256" key="6">
    <source>
        <dbReference type="ARBA" id="ARBA00022692"/>
    </source>
</evidence>
<feature type="transmembrane region" description="Helical" evidence="13">
    <location>
        <begin position="143"/>
        <end position="165"/>
    </location>
</feature>
<dbReference type="RefSeq" id="WP_184678251.1">
    <property type="nucleotide sequence ID" value="NZ_JACHGY010000001.1"/>
</dbReference>
<evidence type="ECO:0000256" key="9">
    <source>
        <dbReference type="ARBA" id="ARBA00022989"/>
    </source>
</evidence>
<gene>
    <name evidence="13" type="primary">flhB</name>
    <name evidence="15" type="ORF">HNQ40_002561</name>
</gene>
<keyword evidence="4 13" id="KW-0813">Transport</keyword>
<keyword evidence="7 13" id="KW-1005">Bacterial flagellum biogenesis</keyword>
<reference evidence="15 16" key="1">
    <citation type="submission" date="2020-08" db="EMBL/GenBank/DDBJ databases">
        <title>Genomic Encyclopedia of Type Strains, Phase IV (KMG-IV): sequencing the most valuable type-strain genomes for metagenomic binning, comparative biology and taxonomic classification.</title>
        <authorList>
            <person name="Goeker M."/>
        </authorList>
    </citation>
    <scope>NUCLEOTIDE SEQUENCE [LARGE SCALE GENOMIC DNA]</scope>
    <source>
        <strain evidence="15 16">DSM 103725</strain>
    </source>
</reference>
<keyword evidence="10 13" id="KW-0472">Membrane</keyword>
<accession>A0A7X0LKS8</accession>
<feature type="transmembrane region" description="Helical" evidence="13">
    <location>
        <begin position="89"/>
        <end position="122"/>
    </location>
</feature>
<feature type="transmembrane region" description="Helical" evidence="13">
    <location>
        <begin position="32"/>
        <end position="53"/>
    </location>
</feature>
<keyword evidence="5 13" id="KW-1003">Cell membrane</keyword>
<keyword evidence="8 13" id="KW-0653">Protein transport</keyword>
<protein>
    <recommendedName>
        <fullName evidence="3 13">Flagellar biosynthetic protein FlhB</fullName>
    </recommendedName>
</protein>
<keyword evidence="16" id="KW-1185">Reference proteome</keyword>
<dbReference type="Pfam" id="PF01312">
    <property type="entry name" value="Bac_export_2"/>
    <property type="match status" value="1"/>
</dbReference>
<evidence type="ECO:0000256" key="13">
    <source>
        <dbReference type="RuleBase" id="RU364091"/>
    </source>
</evidence>
<keyword evidence="6 13" id="KW-0812">Transmembrane</keyword>
<dbReference type="InterPro" id="IPR006136">
    <property type="entry name" value="FlhB"/>
</dbReference>
<evidence type="ECO:0000256" key="5">
    <source>
        <dbReference type="ARBA" id="ARBA00022475"/>
    </source>
</evidence>
<comment type="similarity">
    <text evidence="2 13">Belongs to the type III secretion exporter family.</text>
</comment>
<evidence type="ECO:0000256" key="2">
    <source>
        <dbReference type="ARBA" id="ARBA00010690"/>
    </source>
</evidence>
<dbReference type="SUPFAM" id="SSF160544">
    <property type="entry name" value="EscU C-terminal domain-like"/>
    <property type="match status" value="1"/>
</dbReference>
<dbReference type="EMBL" id="JACHGY010000001">
    <property type="protein sequence ID" value="MBB6430755.1"/>
    <property type="molecule type" value="Genomic_DNA"/>
</dbReference>
<dbReference type="NCBIfam" id="TIGR00328">
    <property type="entry name" value="flhB"/>
    <property type="match status" value="1"/>
</dbReference>
<comment type="function">
    <text evidence="12 13">Required for formation of the rod structure in the basal body of the flagellar apparatus. Together with FliI and FliH, may constitute the export apparatus of flagellin.</text>
</comment>
<dbReference type="PRINTS" id="PR00950">
    <property type="entry name" value="TYPE3IMSPROT"/>
</dbReference>
<dbReference type="GO" id="GO:0005886">
    <property type="term" value="C:plasma membrane"/>
    <property type="evidence" value="ECO:0007669"/>
    <property type="project" value="UniProtKB-SubCell"/>
</dbReference>
<keyword evidence="15" id="KW-0282">Flagellum</keyword>
<dbReference type="PANTHER" id="PTHR30531">
    <property type="entry name" value="FLAGELLAR BIOSYNTHETIC PROTEIN FLHB"/>
    <property type="match status" value="1"/>
</dbReference>
<dbReference type="Proteomes" id="UP000541810">
    <property type="component" value="Unassembled WGS sequence"/>
</dbReference>
<name>A0A7X0LKS8_9BACT</name>
<keyword evidence="15" id="KW-0966">Cell projection</keyword>
<evidence type="ECO:0000256" key="3">
    <source>
        <dbReference type="ARBA" id="ARBA00021622"/>
    </source>
</evidence>
<dbReference type="GO" id="GO:0044780">
    <property type="term" value="P:bacterial-type flagellum assembly"/>
    <property type="evidence" value="ECO:0007669"/>
    <property type="project" value="InterPro"/>
</dbReference>
<comment type="caution">
    <text evidence="15">The sequence shown here is derived from an EMBL/GenBank/DDBJ whole genome shotgun (WGS) entry which is preliminary data.</text>
</comment>
<evidence type="ECO:0000256" key="1">
    <source>
        <dbReference type="ARBA" id="ARBA00004651"/>
    </source>
</evidence>
<keyword evidence="9 13" id="KW-1133">Transmembrane helix</keyword>
<evidence type="ECO:0000256" key="8">
    <source>
        <dbReference type="ARBA" id="ARBA00022927"/>
    </source>
</evidence>
<organism evidence="15 16">
    <name type="scientific">Algisphaera agarilytica</name>
    <dbReference type="NCBI Taxonomy" id="1385975"/>
    <lineage>
        <taxon>Bacteria</taxon>
        <taxon>Pseudomonadati</taxon>
        <taxon>Planctomycetota</taxon>
        <taxon>Phycisphaerae</taxon>
        <taxon>Phycisphaerales</taxon>
        <taxon>Phycisphaeraceae</taxon>
        <taxon>Algisphaera</taxon>
    </lineage>
</organism>
<evidence type="ECO:0000256" key="11">
    <source>
        <dbReference type="ARBA" id="ARBA00023225"/>
    </source>
</evidence>